<keyword evidence="2" id="KW-1185">Reference proteome</keyword>
<dbReference type="PATRIC" id="fig|1502723.3.peg.558"/>
<dbReference type="RefSeq" id="WP_052680908.1">
    <property type="nucleotide sequence ID" value="NZ_JYFN01000002.1"/>
</dbReference>
<reference evidence="1 2" key="2">
    <citation type="journal article" date="2016" name="Genome Announc.">
        <title>Permanent Draft Genome Sequences for Two Variants of Frankia sp. Strain CpI1, the First Frankia Strain Isolated from Root Nodules of Comptonia peregrina.</title>
        <authorList>
            <person name="Oshone R."/>
            <person name="Hurst S.G.IV."/>
            <person name="Abebe-Akele F."/>
            <person name="Simpson S."/>
            <person name="Morris K."/>
            <person name="Thomas W.K."/>
            <person name="Tisa L.S."/>
        </authorList>
    </citation>
    <scope>NUCLEOTIDE SEQUENCE [LARGE SCALE GENOMIC DNA]</scope>
    <source>
        <strain evidence="2">CpI1-S</strain>
    </source>
</reference>
<accession>A0A0D8BMY9</accession>
<sequence>MSTEPGPPPSPDPGAGVDGLARTRRALHAVAEHVLAAARHRASGHLGLAVTPGGFATPPFGPGGRTVAVVGTDLVVRDGDTETARGPLTTLREAARLAGIDPGGPAAVYRLSTPCHPDEPLDIDPSAARRLADWYALGDAALRRWSAEIPADAPSPPTLWPEHFDVAIRAGKINYGVSPGDEAVAAPYAYVGPPLPPPNLPAGFWNASFGAARTWTEVGSVDAVVDLFRQARRHASA</sequence>
<dbReference type="EMBL" id="JYFN01000002">
    <property type="protein sequence ID" value="KJE25369.1"/>
    <property type="molecule type" value="Genomic_DNA"/>
</dbReference>
<proteinExistence type="predicted"/>
<dbReference type="AlphaFoldDB" id="A0A0D8BMY9"/>
<dbReference type="Proteomes" id="UP000032545">
    <property type="component" value="Unassembled WGS sequence"/>
</dbReference>
<dbReference type="OrthoDB" id="3211725at2"/>
<evidence type="ECO:0000313" key="1">
    <source>
        <dbReference type="EMBL" id="KJE25369.1"/>
    </source>
</evidence>
<gene>
    <name evidence="1" type="ORF">FF36_00502</name>
</gene>
<reference evidence="2" key="1">
    <citation type="submission" date="2015-02" db="EMBL/GenBank/DDBJ databases">
        <title>Draft Genome of Frankia sp. CpI1-S.</title>
        <authorList>
            <person name="Oshone R.T."/>
            <person name="Ngom M."/>
            <person name="Ghodhbane-Gtari F."/>
            <person name="Gtari M."/>
            <person name="Morris K."/>
            <person name="Thomas K."/>
            <person name="Sen A."/>
            <person name="Tisa L.S."/>
        </authorList>
    </citation>
    <scope>NUCLEOTIDE SEQUENCE [LARGE SCALE GENOMIC DNA]</scope>
    <source>
        <strain evidence="2">CpI1-S</strain>
    </source>
</reference>
<name>A0A0D8BMY9_9ACTN</name>
<protein>
    <submittedName>
        <fullName evidence="1">Uncharacterized protein</fullName>
    </submittedName>
</protein>
<evidence type="ECO:0000313" key="2">
    <source>
        <dbReference type="Proteomes" id="UP000032545"/>
    </source>
</evidence>
<comment type="caution">
    <text evidence="1">The sequence shown here is derived from an EMBL/GenBank/DDBJ whole genome shotgun (WGS) entry which is preliminary data.</text>
</comment>
<organism evidence="1 2">
    <name type="scientific">Frankia torreyi</name>
    <dbReference type="NCBI Taxonomy" id="1856"/>
    <lineage>
        <taxon>Bacteria</taxon>
        <taxon>Bacillati</taxon>
        <taxon>Actinomycetota</taxon>
        <taxon>Actinomycetes</taxon>
        <taxon>Frankiales</taxon>
        <taxon>Frankiaceae</taxon>
        <taxon>Frankia</taxon>
    </lineage>
</organism>